<dbReference type="Pfam" id="PF14257">
    <property type="entry name" value="DUF4349"/>
    <property type="match status" value="1"/>
</dbReference>
<evidence type="ECO:0000256" key="2">
    <source>
        <dbReference type="SAM" id="Phobius"/>
    </source>
</evidence>
<name>A0A1G2DS91_9BACT</name>
<evidence type="ECO:0000256" key="1">
    <source>
        <dbReference type="SAM" id="Coils"/>
    </source>
</evidence>
<sequence>MNDLLPTKFSLKQGALLVALLLVAFFVVSFVREMTSNSLGLSGTLSAPMAPSFVMQRNQVESDGYAMGMSKGGVADIASMMNENSIAPYPTPQGDAPASVSKIVKNAELALLVEDIDTAAKLIDGVRAQNGGQIGNSSFGNYGSSRTGDITIWVPSENFDKALSAIKDGALRVNNERILVSDVSAQFVDLEARLKNMKATEAQYLEIMKRSGSIADILNVTNQLSQTRQTIEQLQGQLDHLSRQVALSSIHITLTEEVTPMLSKDEWRPLAVVKAASRETLRDLTQFVDMVLVFLVKLPLLLLQLAFWGVLAYVIWRLGSFAYARVTGVRLPETGEKL</sequence>
<feature type="coiled-coil region" evidence="1">
    <location>
        <begin position="180"/>
        <end position="244"/>
    </location>
</feature>
<keyword evidence="2" id="KW-1133">Transmembrane helix</keyword>
<reference evidence="4 5" key="1">
    <citation type="journal article" date="2016" name="Nat. Commun.">
        <title>Thousands of microbial genomes shed light on interconnected biogeochemical processes in an aquifer system.</title>
        <authorList>
            <person name="Anantharaman K."/>
            <person name="Brown C.T."/>
            <person name="Hug L.A."/>
            <person name="Sharon I."/>
            <person name="Castelle C.J."/>
            <person name="Probst A.J."/>
            <person name="Thomas B.C."/>
            <person name="Singh A."/>
            <person name="Wilkins M.J."/>
            <person name="Karaoz U."/>
            <person name="Brodie E.L."/>
            <person name="Williams K.H."/>
            <person name="Hubbard S.S."/>
            <person name="Banfield J.F."/>
        </authorList>
    </citation>
    <scope>NUCLEOTIDE SEQUENCE [LARGE SCALE GENOMIC DNA]</scope>
</reference>
<evidence type="ECO:0000313" key="5">
    <source>
        <dbReference type="Proteomes" id="UP000178106"/>
    </source>
</evidence>
<feature type="transmembrane region" description="Helical" evidence="2">
    <location>
        <begin position="290"/>
        <end position="316"/>
    </location>
</feature>
<comment type="caution">
    <text evidence="4">The sequence shown here is derived from an EMBL/GenBank/DDBJ whole genome shotgun (WGS) entry which is preliminary data.</text>
</comment>
<evidence type="ECO:0000313" key="4">
    <source>
        <dbReference type="EMBL" id="OGZ16403.1"/>
    </source>
</evidence>
<proteinExistence type="predicted"/>
<keyword evidence="2" id="KW-0812">Transmembrane</keyword>
<keyword evidence="1" id="KW-0175">Coiled coil</keyword>
<protein>
    <recommendedName>
        <fullName evidence="3">DUF4349 domain-containing protein</fullName>
    </recommendedName>
</protein>
<dbReference type="EMBL" id="MHLU01000175">
    <property type="protein sequence ID" value="OGZ16403.1"/>
    <property type="molecule type" value="Genomic_DNA"/>
</dbReference>
<dbReference type="Proteomes" id="UP000178106">
    <property type="component" value="Unassembled WGS sequence"/>
</dbReference>
<gene>
    <name evidence="4" type="ORF">A2494_02605</name>
</gene>
<dbReference type="AlphaFoldDB" id="A0A1G2DS91"/>
<dbReference type="InterPro" id="IPR025645">
    <property type="entry name" value="DUF4349"/>
</dbReference>
<evidence type="ECO:0000259" key="3">
    <source>
        <dbReference type="Pfam" id="PF14257"/>
    </source>
</evidence>
<keyword evidence="2" id="KW-0472">Membrane</keyword>
<accession>A0A1G2DS91</accession>
<feature type="domain" description="DUF4349" evidence="3">
    <location>
        <begin position="102"/>
        <end position="310"/>
    </location>
</feature>
<organism evidence="4 5">
    <name type="scientific">Candidatus Lloydbacteria bacterium RIFOXYC12_FULL_46_25</name>
    <dbReference type="NCBI Taxonomy" id="1798670"/>
    <lineage>
        <taxon>Bacteria</taxon>
        <taxon>Candidatus Lloydiibacteriota</taxon>
    </lineage>
</organism>